<gene>
    <name evidence="1" type="ORF">Slin15195_G022720</name>
</gene>
<sequence>MYYQKPNGPRGPGFRSEYTKAKTDAPMLFSAFKYNIGFWPPALVARVGNLVSYRNHEFGGHFPALDNPPQMIEDLREIATYWKA</sequence>
<keyword evidence="1" id="KW-0378">Hydrolase</keyword>
<evidence type="ECO:0000313" key="2">
    <source>
        <dbReference type="Proteomes" id="UP001056384"/>
    </source>
</evidence>
<dbReference type="EMBL" id="CP099419">
    <property type="protein sequence ID" value="USW48953.1"/>
    <property type="molecule type" value="Genomic_DNA"/>
</dbReference>
<protein>
    <submittedName>
        <fullName evidence="1">Alpha/Beta hydrolase</fullName>
    </submittedName>
</protein>
<dbReference type="AlphaFoldDB" id="A0A9Q9AL39"/>
<name>A0A9Q9AL39_9PEZI</name>
<organism evidence="1 2">
    <name type="scientific">Septoria linicola</name>
    <dbReference type="NCBI Taxonomy" id="215465"/>
    <lineage>
        <taxon>Eukaryota</taxon>
        <taxon>Fungi</taxon>
        <taxon>Dikarya</taxon>
        <taxon>Ascomycota</taxon>
        <taxon>Pezizomycotina</taxon>
        <taxon>Dothideomycetes</taxon>
        <taxon>Dothideomycetidae</taxon>
        <taxon>Mycosphaerellales</taxon>
        <taxon>Mycosphaerellaceae</taxon>
        <taxon>Septoria</taxon>
    </lineage>
</organism>
<accession>A0A9Q9AL39</accession>
<proteinExistence type="predicted"/>
<dbReference type="GO" id="GO:0016787">
    <property type="term" value="F:hydrolase activity"/>
    <property type="evidence" value="ECO:0007669"/>
    <property type="project" value="UniProtKB-KW"/>
</dbReference>
<dbReference type="InterPro" id="IPR029058">
    <property type="entry name" value="AB_hydrolase_fold"/>
</dbReference>
<dbReference type="SUPFAM" id="SSF53474">
    <property type="entry name" value="alpha/beta-Hydrolases"/>
    <property type="match status" value="1"/>
</dbReference>
<keyword evidence="2" id="KW-1185">Reference proteome</keyword>
<reference evidence="1" key="1">
    <citation type="submission" date="2022-06" db="EMBL/GenBank/DDBJ databases">
        <title>Complete genome sequences of two strains of the flax pathogen Septoria linicola.</title>
        <authorList>
            <person name="Lapalu N."/>
            <person name="Simon A."/>
            <person name="Demenou B."/>
            <person name="Paumier D."/>
            <person name="Guillot M.-P."/>
            <person name="Gout L."/>
            <person name="Valade R."/>
        </authorList>
    </citation>
    <scope>NUCLEOTIDE SEQUENCE</scope>
    <source>
        <strain evidence="1">SE15195</strain>
    </source>
</reference>
<evidence type="ECO:0000313" key="1">
    <source>
        <dbReference type="EMBL" id="USW48953.1"/>
    </source>
</evidence>
<dbReference type="Proteomes" id="UP001056384">
    <property type="component" value="Chromosome 2"/>
</dbReference>
<dbReference type="Gene3D" id="3.40.50.1820">
    <property type="entry name" value="alpha/beta hydrolase"/>
    <property type="match status" value="1"/>
</dbReference>